<feature type="compositionally biased region" description="Basic and acidic residues" evidence="1">
    <location>
        <begin position="33"/>
        <end position="50"/>
    </location>
</feature>
<name>A0A1D2A643_AUXPR</name>
<feature type="compositionally biased region" description="Pro residues" evidence="1">
    <location>
        <begin position="244"/>
        <end position="264"/>
    </location>
</feature>
<dbReference type="AlphaFoldDB" id="A0A1D2A643"/>
<evidence type="ECO:0000256" key="1">
    <source>
        <dbReference type="SAM" id="MobiDB-lite"/>
    </source>
</evidence>
<evidence type="ECO:0000313" key="2">
    <source>
        <dbReference type="EMBL" id="JAT74423.1"/>
    </source>
</evidence>
<proteinExistence type="predicted"/>
<accession>A0A1D2A643</accession>
<gene>
    <name evidence="2" type="ORF">g.32756</name>
</gene>
<reference evidence="2" key="1">
    <citation type="submission" date="2015-08" db="EMBL/GenBank/DDBJ databases">
        <authorList>
            <person name="Babu N.S."/>
            <person name="Beckwith C.J."/>
            <person name="Beseler K.G."/>
            <person name="Brison A."/>
            <person name="Carone J.V."/>
            <person name="Caskin T.P."/>
            <person name="Diamond M."/>
            <person name="Durham M.E."/>
            <person name="Foxe J.M."/>
            <person name="Go M."/>
            <person name="Henderson B.A."/>
            <person name="Jones I.B."/>
            <person name="McGettigan J.A."/>
            <person name="Micheletti S.J."/>
            <person name="Nasrallah M.E."/>
            <person name="Ortiz D."/>
            <person name="Piller C.R."/>
            <person name="Privatt S.R."/>
            <person name="Schneider S.L."/>
            <person name="Sharp S."/>
            <person name="Smith T.C."/>
            <person name="Stanton J.D."/>
            <person name="Ullery H.E."/>
            <person name="Wilson R.J."/>
            <person name="Serrano M.G."/>
            <person name="Buck G."/>
            <person name="Lee V."/>
            <person name="Wang Y."/>
            <person name="Carvalho R."/>
            <person name="Voegtly L."/>
            <person name="Shi R."/>
            <person name="Duckworth R."/>
            <person name="Johnson A."/>
            <person name="Loviza R."/>
            <person name="Walstead R."/>
            <person name="Shah Z."/>
            <person name="Kiflezghi M."/>
            <person name="Wade K."/>
            <person name="Ball S.L."/>
            <person name="Bradley K.W."/>
            <person name="Asai D.J."/>
            <person name="Bowman C.A."/>
            <person name="Russell D.A."/>
            <person name="Pope W.H."/>
            <person name="Jacobs-Sera D."/>
            <person name="Hendrix R.W."/>
            <person name="Hatfull G.F."/>
        </authorList>
    </citation>
    <scope>NUCLEOTIDE SEQUENCE</scope>
</reference>
<feature type="region of interest" description="Disordered" evidence="1">
    <location>
        <begin position="1"/>
        <end position="51"/>
    </location>
</feature>
<protein>
    <submittedName>
        <fullName evidence="2">Uncharacterized protein</fullName>
    </submittedName>
</protein>
<sequence length="303" mass="32996">MDEEPKGLNCSLDSLIEESGGGRAPRNQRKDRRGGDHKPYQRRGNNDQRLRHQVSGGPQIAMAIPHFAQLQPQFLIPQAFPHAIVHQGLEGPHRPRGPRNRSQEPARPSVDPYAYRKKQTCFRDEETGNVMFRYDTVDLVVITPAGEVTLDSQDAADLHVFRSLNDALAPLNMRVTAPSGRWDIGDWSVSDGRALLRFQDGMKLPPKGPAAASRAQLMLDGFKKVGKVGPPGRTPGSGQRGGYPQPPHPFYIPGGAPYPPPPQAPKVALPGSAAPDVFSRLGGKLETGISEGERRLLAQGRLG</sequence>
<dbReference type="EMBL" id="GDKF01004199">
    <property type="protein sequence ID" value="JAT74423.1"/>
    <property type="molecule type" value="Transcribed_RNA"/>
</dbReference>
<feature type="region of interest" description="Disordered" evidence="1">
    <location>
        <begin position="226"/>
        <end position="276"/>
    </location>
</feature>
<organism evidence="2">
    <name type="scientific">Auxenochlorella protothecoides</name>
    <name type="common">Green microalga</name>
    <name type="synonym">Chlorella protothecoides</name>
    <dbReference type="NCBI Taxonomy" id="3075"/>
    <lineage>
        <taxon>Eukaryota</taxon>
        <taxon>Viridiplantae</taxon>
        <taxon>Chlorophyta</taxon>
        <taxon>core chlorophytes</taxon>
        <taxon>Trebouxiophyceae</taxon>
        <taxon>Chlorellales</taxon>
        <taxon>Chlorellaceae</taxon>
        <taxon>Auxenochlorella</taxon>
    </lineage>
</organism>
<feature type="region of interest" description="Disordered" evidence="1">
    <location>
        <begin position="88"/>
        <end position="111"/>
    </location>
</feature>